<protein>
    <submittedName>
        <fullName evidence="2">Uncharacterized protein</fullName>
    </submittedName>
</protein>
<comment type="caution">
    <text evidence="2">The sequence shown here is derived from an EMBL/GenBank/DDBJ whole genome shotgun (WGS) entry which is preliminary data.</text>
</comment>
<feature type="region of interest" description="Disordered" evidence="1">
    <location>
        <begin position="118"/>
        <end position="153"/>
    </location>
</feature>
<evidence type="ECO:0000313" key="3">
    <source>
        <dbReference type="Proteomes" id="UP000722791"/>
    </source>
</evidence>
<dbReference type="AlphaFoldDB" id="A0A8J4D7K6"/>
<gene>
    <name evidence="2" type="ORF">Vretimale_631</name>
</gene>
<organism evidence="2 3">
    <name type="scientific">Volvox reticuliferus</name>
    <dbReference type="NCBI Taxonomy" id="1737510"/>
    <lineage>
        <taxon>Eukaryota</taxon>
        <taxon>Viridiplantae</taxon>
        <taxon>Chlorophyta</taxon>
        <taxon>core chlorophytes</taxon>
        <taxon>Chlorophyceae</taxon>
        <taxon>CS clade</taxon>
        <taxon>Chlamydomonadales</taxon>
        <taxon>Volvocaceae</taxon>
        <taxon>Volvox</taxon>
    </lineage>
</organism>
<feature type="non-terminal residue" evidence="2">
    <location>
        <position position="399"/>
    </location>
</feature>
<accession>A0A8J4D7K6</accession>
<name>A0A8J4D7K6_9CHLO</name>
<dbReference type="Proteomes" id="UP000722791">
    <property type="component" value="Unassembled WGS sequence"/>
</dbReference>
<evidence type="ECO:0000313" key="2">
    <source>
        <dbReference type="EMBL" id="GIL94445.1"/>
    </source>
</evidence>
<evidence type="ECO:0000256" key="1">
    <source>
        <dbReference type="SAM" id="MobiDB-lite"/>
    </source>
</evidence>
<feature type="region of interest" description="Disordered" evidence="1">
    <location>
        <begin position="224"/>
        <end position="256"/>
    </location>
</feature>
<proteinExistence type="predicted"/>
<sequence>GTGGKLWGVAGPATPPAPLVGSSVARHRCLEALEAAARRLAPGMSPRGLVVGLQLLGYWAATMSEGVDTRGLGSGEVWRLAEPFLAAAAAAASTSQWVPADLLAMVAALPPLHRFCNKATPGSSGRDMRRSKSKAKGNSDNVNDGRGSSPPPVTHEVLAAALSTLTRGADMVIPSPSELTVCIAAAAACGYAPPPSWLALLRSELRNQVFLLTAPQGAVILTSLARLPSPPPPPRGQGERRKGPAEGGAEEATGLTAAADEVNWEQEEVATLWAEVQGKAAALDLAGRVAALLELSRYVEAGLLLPTPATSRALLGSQHPQLAAQLQQYHHQEHQEQLFATGGAAVGHGSGSGATGRGSSPVRHLTTALLGQLAPQLPECSGEQLTAVLVAAARLYEYE</sequence>
<feature type="non-terminal residue" evidence="2">
    <location>
        <position position="1"/>
    </location>
</feature>
<dbReference type="EMBL" id="BNCQ01000001">
    <property type="protein sequence ID" value="GIL94445.1"/>
    <property type="molecule type" value="Genomic_DNA"/>
</dbReference>
<reference evidence="2" key="1">
    <citation type="journal article" date="2021" name="Proc. Natl. Acad. Sci. U.S.A.">
        <title>Three genomes in the algal genus Volvox reveal the fate of a haploid sex-determining region after a transition to homothallism.</title>
        <authorList>
            <person name="Yamamoto K."/>
            <person name="Hamaji T."/>
            <person name="Kawai-Toyooka H."/>
            <person name="Matsuzaki R."/>
            <person name="Takahashi F."/>
            <person name="Nishimura Y."/>
            <person name="Kawachi M."/>
            <person name="Noguchi H."/>
            <person name="Minakuchi Y."/>
            <person name="Umen J.G."/>
            <person name="Toyoda A."/>
            <person name="Nozaki H."/>
        </authorList>
    </citation>
    <scope>NUCLEOTIDE SEQUENCE</scope>
    <source>
        <strain evidence="2">NIES-3785</strain>
    </source>
</reference>